<comment type="caution">
    <text evidence="1">The sequence shown here is derived from an EMBL/GenBank/DDBJ whole genome shotgun (WGS) entry which is preliminary data.</text>
</comment>
<dbReference type="EMBL" id="CAJVQB010030726">
    <property type="protein sequence ID" value="CAG8815962.1"/>
    <property type="molecule type" value="Genomic_DNA"/>
</dbReference>
<reference evidence="1 2" key="1">
    <citation type="submission" date="2021-06" db="EMBL/GenBank/DDBJ databases">
        <authorList>
            <person name="Kallberg Y."/>
            <person name="Tangrot J."/>
            <person name="Rosling A."/>
        </authorList>
    </citation>
    <scope>NUCLEOTIDE SEQUENCE [LARGE SCALE GENOMIC DNA]</scope>
    <source>
        <strain evidence="1 2">120-4 pot B 10/14</strain>
    </source>
</reference>
<gene>
    <name evidence="1" type="ORF">GMARGA_LOCUS26417</name>
</gene>
<organism evidence="1 2">
    <name type="scientific">Gigaspora margarita</name>
    <dbReference type="NCBI Taxonomy" id="4874"/>
    <lineage>
        <taxon>Eukaryota</taxon>
        <taxon>Fungi</taxon>
        <taxon>Fungi incertae sedis</taxon>
        <taxon>Mucoromycota</taxon>
        <taxon>Glomeromycotina</taxon>
        <taxon>Glomeromycetes</taxon>
        <taxon>Diversisporales</taxon>
        <taxon>Gigasporaceae</taxon>
        <taxon>Gigaspora</taxon>
    </lineage>
</organism>
<name>A0ABN7W500_GIGMA</name>
<dbReference type="Proteomes" id="UP000789901">
    <property type="component" value="Unassembled WGS sequence"/>
</dbReference>
<evidence type="ECO:0000313" key="1">
    <source>
        <dbReference type="EMBL" id="CAG8815962.1"/>
    </source>
</evidence>
<keyword evidence="2" id="KW-1185">Reference proteome</keyword>
<sequence length="297" mass="34410">MYNLTILQIFKSETKFDEADLCFASNIGTNLFNKILTSNRQLHSEESDNLPDSETEADLTNLEKGLYSLAKRQIQVLTNESLLNKHDHEQEFAFSLAKVNWIKIIEYLGIKCIIAPKGITMNDNQIYILDIIGKYSHPMSNNIEITASHHWHFISKMWNNIKLFAASGMCTRAVIDVLTHKYPDQYIYAHSVYNIVQIIKAEKRKLIDADTTYKELICQKQEEPGWYVDHLMRKSQFVRLNETIRELLHISHASYQDYYFKAIDNAYTKFLTPNTEVVAESNRPMSPLLSSSYRLGA</sequence>
<evidence type="ECO:0000313" key="2">
    <source>
        <dbReference type="Proteomes" id="UP000789901"/>
    </source>
</evidence>
<proteinExistence type="predicted"/>
<accession>A0ABN7W500</accession>
<protein>
    <submittedName>
        <fullName evidence="1">42982_t:CDS:1</fullName>
    </submittedName>
</protein>